<feature type="domain" description="HTH cro/C1-type" evidence="2">
    <location>
        <begin position="48"/>
        <end position="102"/>
    </location>
</feature>
<name>A0A2R7YWT2_9ACTN</name>
<comment type="caution">
    <text evidence="3">The sequence shown here is derived from an EMBL/GenBank/DDBJ whole genome shotgun (WGS) entry which is preliminary data.</text>
</comment>
<reference evidence="3 4" key="1">
    <citation type="submission" date="2018-03" db="EMBL/GenBank/DDBJ databases">
        <authorList>
            <person name="Keele B.F."/>
        </authorList>
    </citation>
    <scope>NUCLEOTIDE SEQUENCE [LARGE SCALE GENOMIC DNA]</scope>
    <source>
        <strain evidence="3 4">IB-3</strain>
    </source>
</reference>
<dbReference type="EMBL" id="PYXZ01000004">
    <property type="protein sequence ID" value="PUA80822.1"/>
    <property type="molecule type" value="Genomic_DNA"/>
</dbReference>
<dbReference type="SMART" id="SM00530">
    <property type="entry name" value="HTH_XRE"/>
    <property type="match status" value="1"/>
</dbReference>
<proteinExistence type="predicted"/>
<evidence type="ECO:0000313" key="4">
    <source>
        <dbReference type="Proteomes" id="UP000244867"/>
    </source>
</evidence>
<sequence>MAPGGRDPWVGRQDGPASAGRCAGPPNRCSAISMMGDTGLMKSRTSVIETARRAAGMSQAELAYGARTAQSAVSEYESGRKSPTLAVTERLLAAAKADLVAVPRVEFFWAEEPDGRVFYVPDRLWSVPPPLCFARVRLFGTESLGKRAVFDLSKRPDRIQFYQLVLAIGFPEMIQEVVDGALLVDLWEELTLSDAIREAWDPLITAAKGRRDTVRTTSPALEEDK</sequence>
<dbReference type="CDD" id="cd00093">
    <property type="entry name" value="HTH_XRE"/>
    <property type="match status" value="1"/>
</dbReference>
<dbReference type="OrthoDB" id="9803128at2"/>
<dbReference type="AlphaFoldDB" id="A0A2R7YWT2"/>
<dbReference type="InterPro" id="IPR010982">
    <property type="entry name" value="Lambda_DNA-bd_dom_sf"/>
</dbReference>
<dbReference type="InterPro" id="IPR001387">
    <property type="entry name" value="Cro/C1-type_HTH"/>
</dbReference>
<organism evidence="3 4">
    <name type="scientific">Nocardioides currus</name>
    <dbReference type="NCBI Taxonomy" id="2133958"/>
    <lineage>
        <taxon>Bacteria</taxon>
        <taxon>Bacillati</taxon>
        <taxon>Actinomycetota</taxon>
        <taxon>Actinomycetes</taxon>
        <taxon>Propionibacteriales</taxon>
        <taxon>Nocardioidaceae</taxon>
        <taxon>Nocardioides</taxon>
    </lineage>
</organism>
<keyword evidence="4" id="KW-1185">Reference proteome</keyword>
<dbReference type="Pfam" id="PF13560">
    <property type="entry name" value="HTH_31"/>
    <property type="match status" value="1"/>
</dbReference>
<evidence type="ECO:0000313" key="3">
    <source>
        <dbReference type="EMBL" id="PUA80822.1"/>
    </source>
</evidence>
<dbReference type="GO" id="GO:0003677">
    <property type="term" value="F:DNA binding"/>
    <property type="evidence" value="ECO:0007669"/>
    <property type="project" value="InterPro"/>
</dbReference>
<protein>
    <submittedName>
        <fullName evidence="3">Transcriptional regulator</fullName>
    </submittedName>
</protein>
<dbReference type="SUPFAM" id="SSF47413">
    <property type="entry name" value="lambda repressor-like DNA-binding domains"/>
    <property type="match status" value="1"/>
</dbReference>
<feature type="region of interest" description="Disordered" evidence="1">
    <location>
        <begin position="1"/>
        <end position="24"/>
    </location>
</feature>
<accession>A0A2R7YWT2</accession>
<dbReference type="PROSITE" id="PS50943">
    <property type="entry name" value="HTH_CROC1"/>
    <property type="match status" value="1"/>
</dbReference>
<evidence type="ECO:0000259" key="2">
    <source>
        <dbReference type="PROSITE" id="PS50943"/>
    </source>
</evidence>
<gene>
    <name evidence="3" type="ORF">C7S10_10425</name>
</gene>
<dbReference type="Gene3D" id="1.10.260.40">
    <property type="entry name" value="lambda repressor-like DNA-binding domains"/>
    <property type="match status" value="1"/>
</dbReference>
<evidence type="ECO:0000256" key="1">
    <source>
        <dbReference type="SAM" id="MobiDB-lite"/>
    </source>
</evidence>
<dbReference type="Proteomes" id="UP000244867">
    <property type="component" value="Unassembled WGS sequence"/>
</dbReference>